<evidence type="ECO:0000256" key="1">
    <source>
        <dbReference type="ARBA" id="ARBA00022821"/>
    </source>
</evidence>
<name>A0ABM4A302_ZIZJJ</name>
<dbReference type="InterPro" id="IPR032675">
    <property type="entry name" value="LRR_dom_sf"/>
</dbReference>
<dbReference type="RefSeq" id="XP_060671105.1">
    <property type="nucleotide sequence ID" value="XM_060815122.1"/>
</dbReference>
<dbReference type="SUPFAM" id="SSF52058">
    <property type="entry name" value="L domain-like"/>
    <property type="match status" value="2"/>
</dbReference>
<protein>
    <submittedName>
        <fullName evidence="3">Disease resistance protein At3g14460</fullName>
    </submittedName>
</protein>
<sequence>MLPPLGQLPFLKKLKISGFDELVKVSNEFYCGGCSVPTRPFRCLESLYIYDMKKWEEWSFFEEDGDGAFPKLVIFNLENCPILNARICFPITIEEVKIRGCRKFEFSTKQQEQHAHLRNLGGLHIQAYEDACIALDYITMVTSFILEDCWNLKSLTYLQQPAATLSLKTLKLILCVKLESFPRGGVHAPCLEELEILYCCKLKSLPENMQTLLPSLHILDIKGCPEVESFPECPMPSNLQRLQIYECDKLLASRRHWDLQTLTSLSIGDIDELVLDSFPEEGLLPDTLINLSIVSLPLLEALNGKALRHLSSLEQLEISLCDELKCLPEEGLPTSLSVLDINECPLLEQRCQRETGEDWPKIAHIRHIKIDQQDI</sequence>
<gene>
    <name evidence="3" type="primary">LOC125420529</name>
</gene>
<accession>A0ABM4A302</accession>
<proteinExistence type="predicted"/>
<evidence type="ECO:0000313" key="3">
    <source>
        <dbReference type="RefSeq" id="XP_060671105.1"/>
    </source>
</evidence>
<dbReference type="Gene3D" id="3.80.10.10">
    <property type="entry name" value="Ribonuclease Inhibitor"/>
    <property type="match status" value="2"/>
</dbReference>
<dbReference type="Proteomes" id="UP001652623">
    <property type="component" value="Chromosome 2"/>
</dbReference>
<keyword evidence="2" id="KW-1185">Reference proteome</keyword>
<dbReference type="GeneID" id="125420529"/>
<reference evidence="2" key="1">
    <citation type="submission" date="2025-05" db="UniProtKB">
        <authorList>
            <consortium name="RefSeq"/>
        </authorList>
    </citation>
    <scope>NUCLEOTIDE SEQUENCE [LARGE SCALE GENOMIC DNA]</scope>
</reference>
<evidence type="ECO:0000313" key="2">
    <source>
        <dbReference type="Proteomes" id="UP001652623"/>
    </source>
</evidence>
<reference evidence="3" key="2">
    <citation type="submission" date="2025-08" db="UniProtKB">
        <authorList>
            <consortium name="RefSeq"/>
        </authorList>
    </citation>
    <scope>IDENTIFICATION</scope>
    <source>
        <tissue evidence="3">Seedling</tissue>
    </source>
</reference>
<dbReference type="PANTHER" id="PTHR36766">
    <property type="entry name" value="PLANT BROAD-SPECTRUM MILDEW RESISTANCE PROTEIN RPW8"/>
    <property type="match status" value="1"/>
</dbReference>
<keyword evidence="1" id="KW-0611">Plant defense</keyword>
<dbReference type="PANTHER" id="PTHR36766:SF40">
    <property type="entry name" value="DISEASE RESISTANCE PROTEIN RGA3"/>
    <property type="match status" value="1"/>
</dbReference>
<organism evidence="2 3">
    <name type="scientific">Ziziphus jujuba</name>
    <name type="common">Chinese jujube</name>
    <name type="synonym">Ziziphus sativa</name>
    <dbReference type="NCBI Taxonomy" id="326968"/>
    <lineage>
        <taxon>Eukaryota</taxon>
        <taxon>Viridiplantae</taxon>
        <taxon>Streptophyta</taxon>
        <taxon>Embryophyta</taxon>
        <taxon>Tracheophyta</taxon>
        <taxon>Spermatophyta</taxon>
        <taxon>Magnoliopsida</taxon>
        <taxon>eudicotyledons</taxon>
        <taxon>Gunneridae</taxon>
        <taxon>Pentapetalae</taxon>
        <taxon>rosids</taxon>
        <taxon>fabids</taxon>
        <taxon>Rosales</taxon>
        <taxon>Rhamnaceae</taxon>
        <taxon>Paliureae</taxon>
        <taxon>Ziziphus</taxon>
    </lineage>
</organism>